<accession>A0ABN9BYL4</accession>
<organism evidence="1 2">
    <name type="scientific">Staurois parvus</name>
    <dbReference type="NCBI Taxonomy" id="386267"/>
    <lineage>
        <taxon>Eukaryota</taxon>
        <taxon>Metazoa</taxon>
        <taxon>Chordata</taxon>
        <taxon>Craniata</taxon>
        <taxon>Vertebrata</taxon>
        <taxon>Euteleostomi</taxon>
        <taxon>Amphibia</taxon>
        <taxon>Batrachia</taxon>
        <taxon>Anura</taxon>
        <taxon>Neobatrachia</taxon>
        <taxon>Ranoidea</taxon>
        <taxon>Ranidae</taxon>
        <taxon>Staurois</taxon>
    </lineage>
</organism>
<evidence type="ECO:0000313" key="1">
    <source>
        <dbReference type="EMBL" id="CAI9552718.1"/>
    </source>
</evidence>
<name>A0ABN9BYL4_9NEOB</name>
<comment type="caution">
    <text evidence="1">The sequence shown here is derived from an EMBL/GenBank/DDBJ whole genome shotgun (WGS) entry which is preliminary data.</text>
</comment>
<gene>
    <name evidence="1" type="ORF">SPARVUS_LOCUS3930773</name>
</gene>
<keyword evidence="2" id="KW-1185">Reference proteome</keyword>
<protein>
    <recommendedName>
        <fullName evidence="3">Metallothionein</fullName>
    </recommendedName>
</protein>
<evidence type="ECO:0008006" key="3">
    <source>
        <dbReference type="Google" id="ProtNLM"/>
    </source>
</evidence>
<reference evidence="1" key="1">
    <citation type="submission" date="2023-05" db="EMBL/GenBank/DDBJ databases">
        <authorList>
            <person name="Stuckert A."/>
        </authorList>
    </citation>
    <scope>NUCLEOTIDE SEQUENCE</scope>
</reference>
<dbReference type="Proteomes" id="UP001162483">
    <property type="component" value="Unassembled WGS sequence"/>
</dbReference>
<evidence type="ECO:0000313" key="2">
    <source>
        <dbReference type="Proteomes" id="UP001162483"/>
    </source>
</evidence>
<dbReference type="EMBL" id="CATNWA010006737">
    <property type="protein sequence ID" value="CAI9552718.1"/>
    <property type="molecule type" value="Genomic_DNA"/>
</dbReference>
<proteinExistence type="predicted"/>
<sequence>MSCQSAPATVYQCVCECTALNAHRVSLGTHTCTD</sequence>
<feature type="non-terminal residue" evidence="1">
    <location>
        <position position="34"/>
    </location>
</feature>